<evidence type="ECO:0000313" key="6">
    <source>
        <dbReference type="Proteomes" id="UP000190367"/>
    </source>
</evidence>
<dbReference type="InterPro" id="IPR036942">
    <property type="entry name" value="Beta-barrel_TonB_sf"/>
</dbReference>
<dbReference type="PANTHER" id="PTHR40980">
    <property type="entry name" value="PLUG DOMAIN-CONTAINING PROTEIN"/>
    <property type="match status" value="1"/>
</dbReference>
<dbReference type="SUPFAM" id="SSF49452">
    <property type="entry name" value="Starch-binding domain-like"/>
    <property type="match status" value="1"/>
</dbReference>
<dbReference type="PANTHER" id="PTHR40980:SF4">
    <property type="entry name" value="TONB-DEPENDENT RECEPTOR-LIKE BETA-BARREL DOMAIN-CONTAINING PROTEIN"/>
    <property type="match status" value="1"/>
</dbReference>
<dbReference type="InterPro" id="IPR013784">
    <property type="entry name" value="Carb-bd-like_fold"/>
</dbReference>
<keyword evidence="3" id="KW-0998">Cell outer membrane</keyword>
<organism evidence="5 6">
    <name type="scientific">Chitinophaga eiseniae</name>
    <dbReference type="NCBI Taxonomy" id="634771"/>
    <lineage>
        <taxon>Bacteria</taxon>
        <taxon>Pseudomonadati</taxon>
        <taxon>Bacteroidota</taxon>
        <taxon>Chitinophagia</taxon>
        <taxon>Chitinophagales</taxon>
        <taxon>Chitinophagaceae</taxon>
        <taxon>Chitinophaga</taxon>
    </lineage>
</organism>
<evidence type="ECO:0000256" key="1">
    <source>
        <dbReference type="ARBA" id="ARBA00004442"/>
    </source>
</evidence>
<protein>
    <submittedName>
        <fullName evidence="5">Carboxypeptidase regulatory-like domain-containing protein</fullName>
    </submittedName>
</protein>
<keyword evidence="6" id="KW-1185">Reference proteome</keyword>
<sequence length="824" mass="92340">MLLICRMNPHCHLFRKARLCRNAAPLLKSFSFIAMLLICSVRLLAQEGTVSGSVRGPQQAGLPFATVNLRSAADSNQVKGGFSGENGVFNMKNIPYGRYFLTITNIGYAPVSTPVFELAEGKGTYDAGIITLIHTATTLKGLEVKAGKRVLEKKADRFVMNVAASTYQANDLLSIFKALPFMDVERETVTINGKSNLLVLVDNVPRPKESLDAIFASMIGQDIEKIEFITNPSAQYDGTADAVINIITKKGQLMGFTGSVIAGVSQGIYANGNAGVSFTYRKKKMVINGTLNYKGGDYLVQNYGYRVLTLHDRNIVLNETPWDLYKNRTFSGTLGLQYSLSTNHSVLAQVDGNYRSMLDGTRWHNQIGFSRELGKQPDSTLVALQRANSRTNITNYSFTYKGKLDASGKKISATIIYTPLDKRTMNQMEYQNVIDPAGKILSERPVVRNTNPSNSSIVVTQADAQLPFKNAWEASAGVKLSFSKLKSDPFQELLNADQHWSLIPALSFNNLYRERVLAAYAGLQKSFGKFSFNAGVRAEKTMMKVEGVYERNFTDLFPSLLLQQIFSKDYTMAFNYKRSINRPSFVELTPYRNYLDDYTVLEGNPGLQPQYTDLLNVNAGIKNKLFIDLDYSHSKDAFSQLPIQREDTTAWKVINLDVRNYMTTISYDYRLFPWWQGNAFVRGSYFETKGMLGKDLVTNDGLAMILGFSGTFSLPCDLKLDLTFNYRTPRSYGLAESRKRSFARLALKGNLMQKKLQYTISFSDIFKDDISGFNLTTPNLNSRFYTFSDSRRIGIGLVYNFGKNTVKAAQSQKLDNEELLNRAN</sequence>
<dbReference type="AlphaFoldDB" id="A0A1T4TYB2"/>
<accession>A0A1T4TYB2</accession>
<keyword evidence="5" id="KW-0645">Protease</keyword>
<dbReference type="InterPro" id="IPR037066">
    <property type="entry name" value="Plug_dom_sf"/>
</dbReference>
<dbReference type="STRING" id="634771.SAMN04488128_1075"/>
<dbReference type="EMBL" id="FUWZ01000007">
    <property type="protein sequence ID" value="SKA45472.1"/>
    <property type="molecule type" value="Genomic_DNA"/>
</dbReference>
<proteinExistence type="predicted"/>
<evidence type="ECO:0000313" key="5">
    <source>
        <dbReference type="EMBL" id="SKA45472.1"/>
    </source>
</evidence>
<dbReference type="Proteomes" id="UP000190367">
    <property type="component" value="Unassembled WGS sequence"/>
</dbReference>
<dbReference type="Gene3D" id="2.40.170.20">
    <property type="entry name" value="TonB-dependent receptor, beta-barrel domain"/>
    <property type="match status" value="1"/>
</dbReference>
<keyword evidence="2" id="KW-0472">Membrane</keyword>
<gene>
    <name evidence="5" type="ORF">SAMN04488128_1075</name>
</gene>
<dbReference type="Pfam" id="PF13620">
    <property type="entry name" value="CarboxypepD_reg"/>
    <property type="match status" value="1"/>
</dbReference>
<reference evidence="6" key="1">
    <citation type="submission" date="2017-02" db="EMBL/GenBank/DDBJ databases">
        <authorList>
            <person name="Varghese N."/>
            <person name="Submissions S."/>
        </authorList>
    </citation>
    <scope>NUCLEOTIDE SEQUENCE [LARGE SCALE GENOMIC DNA]</scope>
    <source>
        <strain evidence="6">DSM 22224</strain>
    </source>
</reference>
<name>A0A1T4TYB2_9BACT</name>
<evidence type="ECO:0000256" key="3">
    <source>
        <dbReference type="ARBA" id="ARBA00023237"/>
    </source>
</evidence>
<keyword evidence="5" id="KW-0121">Carboxypeptidase</keyword>
<evidence type="ECO:0000259" key="4">
    <source>
        <dbReference type="Pfam" id="PF14905"/>
    </source>
</evidence>
<dbReference type="GO" id="GO:0030246">
    <property type="term" value="F:carbohydrate binding"/>
    <property type="evidence" value="ECO:0007669"/>
    <property type="project" value="InterPro"/>
</dbReference>
<dbReference type="Pfam" id="PF14905">
    <property type="entry name" value="OMP_b-brl_3"/>
    <property type="match status" value="1"/>
</dbReference>
<feature type="domain" description="Outer membrane protein beta-barrel" evidence="4">
    <location>
        <begin position="403"/>
        <end position="799"/>
    </location>
</feature>
<dbReference type="GO" id="GO:0009279">
    <property type="term" value="C:cell outer membrane"/>
    <property type="evidence" value="ECO:0007669"/>
    <property type="project" value="UniProtKB-SubCell"/>
</dbReference>
<dbReference type="InterPro" id="IPR041700">
    <property type="entry name" value="OMP_b-brl_3"/>
</dbReference>
<keyword evidence="5" id="KW-0378">Hydrolase</keyword>
<dbReference type="GO" id="GO:0004180">
    <property type="term" value="F:carboxypeptidase activity"/>
    <property type="evidence" value="ECO:0007669"/>
    <property type="project" value="UniProtKB-KW"/>
</dbReference>
<evidence type="ECO:0000256" key="2">
    <source>
        <dbReference type="ARBA" id="ARBA00023136"/>
    </source>
</evidence>
<comment type="subcellular location">
    <subcellularLocation>
        <location evidence="1">Cell outer membrane</location>
    </subcellularLocation>
</comment>
<dbReference type="Gene3D" id="2.170.130.10">
    <property type="entry name" value="TonB-dependent receptor, plug domain"/>
    <property type="match status" value="1"/>
</dbReference>
<dbReference type="SUPFAM" id="SSF56935">
    <property type="entry name" value="Porins"/>
    <property type="match status" value="1"/>
</dbReference>
<dbReference type="Gene3D" id="2.60.40.1120">
    <property type="entry name" value="Carboxypeptidase-like, regulatory domain"/>
    <property type="match status" value="1"/>
</dbReference>